<evidence type="ECO:0000313" key="3">
    <source>
        <dbReference type="Proteomes" id="UP001183794"/>
    </source>
</evidence>
<evidence type="ECO:0000256" key="1">
    <source>
        <dbReference type="SAM" id="MobiDB-lite"/>
    </source>
</evidence>
<name>A0ABU2B0J4_9MICC</name>
<reference evidence="2 3" key="1">
    <citation type="submission" date="2023-07" db="EMBL/GenBank/DDBJ databases">
        <title>Sequencing the genomes of 1000 actinobacteria strains.</title>
        <authorList>
            <person name="Klenk H.-P."/>
        </authorList>
    </citation>
    <scope>NUCLEOTIDE SEQUENCE [LARGE SCALE GENOMIC DNA]</scope>
    <source>
        <strain evidence="2 3">DSM 22966</strain>
    </source>
</reference>
<evidence type="ECO:0000313" key="2">
    <source>
        <dbReference type="EMBL" id="MDR7347132.1"/>
    </source>
</evidence>
<feature type="region of interest" description="Disordered" evidence="1">
    <location>
        <begin position="1"/>
        <end position="23"/>
    </location>
</feature>
<evidence type="ECO:0008006" key="4">
    <source>
        <dbReference type="Google" id="ProtNLM"/>
    </source>
</evidence>
<proteinExistence type="predicted"/>
<dbReference type="Proteomes" id="UP001183794">
    <property type="component" value="Unassembled WGS sequence"/>
</dbReference>
<keyword evidence="3" id="KW-1185">Reference proteome</keyword>
<accession>A0ABU2B0J4</accession>
<comment type="caution">
    <text evidence="2">The sequence shown here is derived from an EMBL/GenBank/DDBJ whole genome shotgun (WGS) entry which is preliminary data.</text>
</comment>
<gene>
    <name evidence="2" type="ORF">J2S62_001389</name>
</gene>
<protein>
    <recommendedName>
        <fullName evidence="4">Acetone carboxylase</fullName>
    </recommendedName>
</protein>
<sequence length="85" mass="9620">MTNGPDLLGNLMQTGSAAPEPATTEVQCSRKSCTADAVWKLLWNNPKIHTPQRRKIWLACDTHREFLADFLSSRAFLQEIQPLPR</sequence>
<dbReference type="EMBL" id="JAVDYJ010000001">
    <property type="protein sequence ID" value="MDR7347132.1"/>
    <property type="molecule type" value="Genomic_DNA"/>
</dbReference>
<organism evidence="2 3">
    <name type="scientific">Enteractinococcus fodinae</name>
    <dbReference type="NCBI Taxonomy" id="684663"/>
    <lineage>
        <taxon>Bacteria</taxon>
        <taxon>Bacillati</taxon>
        <taxon>Actinomycetota</taxon>
        <taxon>Actinomycetes</taxon>
        <taxon>Micrococcales</taxon>
        <taxon>Micrococcaceae</taxon>
    </lineage>
</organism>